<dbReference type="AlphaFoldDB" id="A0A6M9PTS7"/>
<feature type="transmembrane region" description="Helical" evidence="1">
    <location>
        <begin position="100"/>
        <end position="118"/>
    </location>
</feature>
<evidence type="ECO:0000313" key="3">
    <source>
        <dbReference type="Proteomes" id="UP000500806"/>
    </source>
</evidence>
<accession>A0A6M9PTS7</accession>
<protein>
    <submittedName>
        <fullName evidence="2">Uncharacterized protein</fullName>
    </submittedName>
</protein>
<sequence length="126" mass="13934">MNHPLTTIFSKAKLNIAVLVAILLFAVLGKIIFPEFTNRVFETADQLISELILLFVAITLGAFIPQFKWVVLGVIATYIAAAVAIQIGVFSALRFFTTDYLLAVLIVVLGFAAIANLYRRYRELGL</sequence>
<proteinExistence type="predicted"/>
<dbReference type="KEGG" id="pani:DCO16_03890"/>
<dbReference type="RefSeq" id="WP_173942438.1">
    <property type="nucleotide sequence ID" value="NZ_CBCSCD010000003.1"/>
</dbReference>
<dbReference type="EMBL" id="CP028941">
    <property type="protein sequence ID" value="QKM62287.1"/>
    <property type="molecule type" value="Genomic_DNA"/>
</dbReference>
<dbReference type="Proteomes" id="UP000500806">
    <property type="component" value="Chromosome"/>
</dbReference>
<feature type="transmembrane region" description="Helical" evidence="1">
    <location>
        <begin position="12"/>
        <end position="34"/>
    </location>
</feature>
<evidence type="ECO:0000313" key="2">
    <source>
        <dbReference type="EMBL" id="QKM62287.1"/>
    </source>
</evidence>
<evidence type="ECO:0000256" key="1">
    <source>
        <dbReference type="SAM" id="Phobius"/>
    </source>
</evidence>
<keyword evidence="1" id="KW-0812">Transmembrane</keyword>
<reference evidence="2 3" key="1">
    <citation type="submission" date="2018-04" db="EMBL/GenBank/DDBJ databases">
        <title>Polynucleobacter sp. LimPoW16 genome.</title>
        <authorList>
            <person name="Hahn M.W."/>
        </authorList>
    </citation>
    <scope>NUCLEOTIDE SEQUENCE [LARGE SCALE GENOMIC DNA]</scope>
    <source>
        <strain evidence="2 3">LimPoW16</strain>
    </source>
</reference>
<keyword evidence="1" id="KW-0472">Membrane</keyword>
<feature type="transmembrane region" description="Helical" evidence="1">
    <location>
        <begin position="71"/>
        <end position="94"/>
    </location>
</feature>
<organism evidence="2 3">
    <name type="scientific">Polynucleobacter antarcticus</name>
    <dbReference type="NCBI Taxonomy" id="1743162"/>
    <lineage>
        <taxon>Bacteria</taxon>
        <taxon>Pseudomonadati</taxon>
        <taxon>Pseudomonadota</taxon>
        <taxon>Betaproteobacteria</taxon>
        <taxon>Burkholderiales</taxon>
        <taxon>Burkholderiaceae</taxon>
        <taxon>Polynucleobacter</taxon>
    </lineage>
</organism>
<keyword evidence="3" id="KW-1185">Reference proteome</keyword>
<gene>
    <name evidence="2" type="ORF">DCO16_03890</name>
</gene>
<feature type="transmembrane region" description="Helical" evidence="1">
    <location>
        <begin position="46"/>
        <end position="64"/>
    </location>
</feature>
<name>A0A6M9PTS7_9BURK</name>
<keyword evidence="1" id="KW-1133">Transmembrane helix</keyword>